<proteinExistence type="predicted"/>
<keyword evidence="4" id="KW-0645">Protease</keyword>
<evidence type="ECO:0000259" key="3">
    <source>
        <dbReference type="Pfam" id="PF05193"/>
    </source>
</evidence>
<evidence type="ECO:0000259" key="2">
    <source>
        <dbReference type="Pfam" id="PF00675"/>
    </source>
</evidence>
<feature type="coiled-coil region" evidence="1">
    <location>
        <begin position="328"/>
        <end position="355"/>
    </location>
</feature>
<feature type="domain" description="Peptidase M16 C-terminal" evidence="3">
    <location>
        <begin position="193"/>
        <end position="368"/>
    </location>
</feature>
<reference evidence="4" key="1">
    <citation type="submission" date="2018-06" db="EMBL/GenBank/DDBJ databases">
        <authorList>
            <person name="Zhirakovskaya E."/>
        </authorList>
    </citation>
    <scope>NUCLEOTIDE SEQUENCE</scope>
</reference>
<dbReference type="InterPro" id="IPR007863">
    <property type="entry name" value="Peptidase_M16_C"/>
</dbReference>
<dbReference type="Pfam" id="PF00675">
    <property type="entry name" value="Peptidase_M16"/>
    <property type="match status" value="1"/>
</dbReference>
<dbReference type="Pfam" id="PF05193">
    <property type="entry name" value="Peptidase_M16_C"/>
    <property type="match status" value="1"/>
</dbReference>
<dbReference type="GO" id="GO:0008233">
    <property type="term" value="F:peptidase activity"/>
    <property type="evidence" value="ECO:0007669"/>
    <property type="project" value="UniProtKB-KW"/>
</dbReference>
<keyword evidence="4" id="KW-0378">Hydrolase</keyword>
<dbReference type="GO" id="GO:0006508">
    <property type="term" value="P:proteolysis"/>
    <property type="evidence" value="ECO:0007669"/>
    <property type="project" value="UniProtKB-KW"/>
</dbReference>
<dbReference type="SUPFAM" id="SSF63411">
    <property type="entry name" value="LuxS/MPP-like metallohydrolase"/>
    <property type="match status" value="2"/>
</dbReference>
<evidence type="ECO:0000256" key="1">
    <source>
        <dbReference type="SAM" id="Coils"/>
    </source>
</evidence>
<dbReference type="Gene3D" id="3.30.830.10">
    <property type="entry name" value="Metalloenzyme, LuxS/M16 peptidase-like"/>
    <property type="match status" value="2"/>
</dbReference>
<dbReference type="PANTHER" id="PTHR11851">
    <property type="entry name" value="METALLOPROTEASE"/>
    <property type="match status" value="1"/>
</dbReference>
<keyword evidence="1" id="KW-0175">Coiled coil</keyword>
<dbReference type="EMBL" id="UOFO01000090">
    <property type="protein sequence ID" value="VAW86304.1"/>
    <property type="molecule type" value="Genomic_DNA"/>
</dbReference>
<sequence length="440" mass="48483">MPTKTSILITLLFSLSIAAPVTANTPKISNWTTDNGARVYFVSAPELPMIDIRIVFDAGGAKDGKLPGLALLTNGLIAEGTQDLDATQIAKRFENLGARFSTSSHRDMAVISLRSLSDPELLNPALETLGLIMSQPSFPENSLERERKRLLISLQSEKESPGKIGTRAFFNAVYQKHPYAQLPQGNETSVKAITRHDITQHHLNYYVASNATVAVVGDLSQHQVKTLINKLMKLLPKGQPAKPVQAVSKLSKAQYLPIQYPSKQSHITVGQPGMRRNDPDFFPLYVGNHVLGGSGLVSRLSEKIREDRGLAYSTYSYFSPMRAEGPFILGLQTKNDQAQDALEILKKTLKKFIANGPEEKELVAAKQNITGGFPLKIASNSSIVEYLSSIAFYQLPLDYLDTFNKKVNAVTVKQITDAFKRRVDPNKMITVIVGDRKSES</sequence>
<dbReference type="AlphaFoldDB" id="A0A3B0ZXV9"/>
<feature type="domain" description="Peptidase M16 N-terminal" evidence="2">
    <location>
        <begin position="43"/>
        <end position="180"/>
    </location>
</feature>
<dbReference type="InterPro" id="IPR011765">
    <property type="entry name" value="Pept_M16_N"/>
</dbReference>
<organism evidence="4">
    <name type="scientific">hydrothermal vent metagenome</name>
    <dbReference type="NCBI Taxonomy" id="652676"/>
    <lineage>
        <taxon>unclassified sequences</taxon>
        <taxon>metagenomes</taxon>
        <taxon>ecological metagenomes</taxon>
    </lineage>
</organism>
<accession>A0A3B0ZXV9</accession>
<name>A0A3B0ZXV9_9ZZZZ</name>
<dbReference type="GO" id="GO:0046872">
    <property type="term" value="F:metal ion binding"/>
    <property type="evidence" value="ECO:0007669"/>
    <property type="project" value="InterPro"/>
</dbReference>
<dbReference type="InterPro" id="IPR011249">
    <property type="entry name" value="Metalloenz_LuxS/M16"/>
</dbReference>
<dbReference type="PANTHER" id="PTHR11851:SF224">
    <property type="entry name" value="PROCESSING PROTEASE"/>
    <property type="match status" value="1"/>
</dbReference>
<dbReference type="InterPro" id="IPR050361">
    <property type="entry name" value="MPP/UQCRC_Complex"/>
</dbReference>
<protein>
    <submittedName>
        <fullName evidence="4">FIG015287: Zinc protease</fullName>
    </submittedName>
</protein>
<gene>
    <name evidence="4" type="ORF">MNBD_GAMMA16-140</name>
</gene>
<evidence type="ECO:0000313" key="4">
    <source>
        <dbReference type="EMBL" id="VAW86304.1"/>
    </source>
</evidence>